<reference evidence="3" key="1">
    <citation type="submission" date="2021-02" db="EMBL/GenBank/DDBJ databases">
        <authorList>
            <person name="Nowell W R."/>
        </authorList>
    </citation>
    <scope>NUCLEOTIDE SEQUENCE</scope>
</reference>
<evidence type="ECO:0000313" key="4">
    <source>
        <dbReference type="Proteomes" id="UP000663842"/>
    </source>
</evidence>
<dbReference type="AlphaFoldDB" id="A0A820QMN7"/>
<evidence type="ECO:0000313" key="3">
    <source>
        <dbReference type="EMBL" id="CAF4425344.1"/>
    </source>
</evidence>
<feature type="region of interest" description="Disordered" evidence="1">
    <location>
        <begin position="63"/>
        <end position="98"/>
    </location>
</feature>
<feature type="non-terminal residue" evidence="3">
    <location>
        <position position="98"/>
    </location>
</feature>
<protein>
    <submittedName>
        <fullName evidence="3">Uncharacterized protein</fullName>
    </submittedName>
</protein>
<comment type="caution">
    <text evidence="3">The sequence shown here is derived from an EMBL/GenBank/DDBJ whole genome shotgun (WGS) entry which is preliminary data.</text>
</comment>
<feature type="non-terminal residue" evidence="3">
    <location>
        <position position="1"/>
    </location>
</feature>
<name>A0A820QMN7_9BILA</name>
<sequence length="98" mass="10794">SDNDNSDIDNLVISKKAYEALMNDRARLEALENQLKNGATTQTDQINNIKDLVNNSLNMTTYNDNNIPDTDNGTVGTNNTVQTTSIARPNTVQQLPQV</sequence>
<feature type="compositionally biased region" description="Polar residues" evidence="1">
    <location>
        <begin position="85"/>
        <end position="98"/>
    </location>
</feature>
<gene>
    <name evidence="3" type="ORF">UXM345_LOCUS38844</name>
    <name evidence="2" type="ORF">XDN619_LOCUS2909</name>
</gene>
<feature type="compositionally biased region" description="Low complexity" evidence="1">
    <location>
        <begin position="69"/>
        <end position="84"/>
    </location>
</feature>
<dbReference type="Proteomes" id="UP000663887">
    <property type="component" value="Unassembled WGS sequence"/>
</dbReference>
<dbReference type="EMBL" id="CAJNRG010000272">
    <property type="protein sequence ID" value="CAF1992220.1"/>
    <property type="molecule type" value="Genomic_DNA"/>
</dbReference>
<dbReference type="Proteomes" id="UP000663842">
    <property type="component" value="Unassembled WGS sequence"/>
</dbReference>
<evidence type="ECO:0000256" key="1">
    <source>
        <dbReference type="SAM" id="MobiDB-lite"/>
    </source>
</evidence>
<accession>A0A820QMN7</accession>
<evidence type="ECO:0000313" key="2">
    <source>
        <dbReference type="EMBL" id="CAF1992220.1"/>
    </source>
</evidence>
<organism evidence="3 4">
    <name type="scientific">Rotaria magnacalcarata</name>
    <dbReference type="NCBI Taxonomy" id="392030"/>
    <lineage>
        <taxon>Eukaryota</taxon>
        <taxon>Metazoa</taxon>
        <taxon>Spiralia</taxon>
        <taxon>Gnathifera</taxon>
        <taxon>Rotifera</taxon>
        <taxon>Eurotatoria</taxon>
        <taxon>Bdelloidea</taxon>
        <taxon>Philodinida</taxon>
        <taxon>Philodinidae</taxon>
        <taxon>Rotaria</taxon>
    </lineage>
</organism>
<proteinExistence type="predicted"/>
<dbReference type="EMBL" id="CAJOBF010033036">
    <property type="protein sequence ID" value="CAF4425344.1"/>
    <property type="molecule type" value="Genomic_DNA"/>
</dbReference>